<name>A0A0W0G6M4_MONRR</name>
<organism evidence="2 3">
    <name type="scientific">Moniliophthora roreri</name>
    <name type="common">Frosty pod rot fungus</name>
    <name type="synonym">Monilia roreri</name>
    <dbReference type="NCBI Taxonomy" id="221103"/>
    <lineage>
        <taxon>Eukaryota</taxon>
        <taxon>Fungi</taxon>
        <taxon>Dikarya</taxon>
        <taxon>Basidiomycota</taxon>
        <taxon>Agaricomycotina</taxon>
        <taxon>Agaricomycetes</taxon>
        <taxon>Agaricomycetidae</taxon>
        <taxon>Agaricales</taxon>
        <taxon>Marasmiineae</taxon>
        <taxon>Marasmiaceae</taxon>
        <taxon>Moniliophthora</taxon>
    </lineage>
</organism>
<keyword evidence="1" id="KW-0472">Membrane</keyword>
<evidence type="ECO:0000313" key="3">
    <source>
        <dbReference type="Proteomes" id="UP000054988"/>
    </source>
</evidence>
<proteinExistence type="predicted"/>
<evidence type="ECO:0000313" key="2">
    <source>
        <dbReference type="EMBL" id="KTB44190.1"/>
    </source>
</evidence>
<keyword evidence="1" id="KW-0812">Transmembrane</keyword>
<dbReference type="Proteomes" id="UP000054988">
    <property type="component" value="Unassembled WGS sequence"/>
</dbReference>
<evidence type="ECO:0000256" key="1">
    <source>
        <dbReference type="SAM" id="Phobius"/>
    </source>
</evidence>
<accession>A0A0W0G6M4</accession>
<feature type="transmembrane region" description="Helical" evidence="1">
    <location>
        <begin position="20"/>
        <end position="38"/>
    </location>
</feature>
<gene>
    <name evidence="2" type="ORF">WG66_3212</name>
</gene>
<keyword evidence="1" id="KW-1133">Transmembrane helix</keyword>
<dbReference type="EMBL" id="LATX01000972">
    <property type="protein sequence ID" value="KTB44190.1"/>
    <property type="molecule type" value="Genomic_DNA"/>
</dbReference>
<feature type="transmembrane region" description="Helical" evidence="1">
    <location>
        <begin position="44"/>
        <end position="62"/>
    </location>
</feature>
<comment type="caution">
    <text evidence="2">The sequence shown here is derived from an EMBL/GenBank/DDBJ whole genome shotgun (WGS) entry which is preliminary data.</text>
</comment>
<reference evidence="2 3" key="1">
    <citation type="submission" date="2015-12" db="EMBL/GenBank/DDBJ databases">
        <title>Draft genome sequence of Moniliophthora roreri, the causal agent of frosty pod rot of cacao.</title>
        <authorList>
            <person name="Aime M.C."/>
            <person name="Diaz-Valderrama J.R."/>
            <person name="Kijpornyongpan T."/>
            <person name="Phillips-Mora W."/>
        </authorList>
    </citation>
    <scope>NUCLEOTIDE SEQUENCE [LARGE SCALE GENOMIC DNA]</scope>
    <source>
        <strain evidence="2 3">MCA 2952</strain>
    </source>
</reference>
<dbReference type="AlphaFoldDB" id="A0A0W0G6M4"/>
<protein>
    <submittedName>
        <fullName evidence="2">Uncharacterized protein</fullName>
    </submittedName>
</protein>
<sequence length="84" mass="9219">MTTPRPFTSPSSNRRLNSTITLVSVITLAALTEGIFSSKSAIKFGAYALVLLHIPQLVRIVISDRILTFSRFAVYCSGVFSRVL</sequence>